<dbReference type="Pfam" id="PF14127">
    <property type="entry name" value="DUF4294"/>
    <property type="match status" value="1"/>
</dbReference>
<sequence>MQGRMAYALNKKITMKNIITYIKYYLLPFIAYLLPLTSYLLFAQDFHEGDTIYLPEVNLFGKERSFGDADAQKRYLLLKSRVKRVYPYAKIAADRLYTMERTMDTMQNKQQRKVYVKRTQRYIEDHFTDELKKLSRSQGRILIKLIHRQTGRTAYDLVKELRNGWNAYWYNKTAWLYDLSLKKGYDPMNIEEDYWIEEIILRAISNGELEDQTPALQYNFSELTEHRRKRLAN</sequence>
<feature type="transmembrane region" description="Helical" evidence="1">
    <location>
        <begin position="21"/>
        <end position="42"/>
    </location>
</feature>
<keyword evidence="1" id="KW-0812">Transmembrane</keyword>
<dbReference type="Proteomes" id="UP000249902">
    <property type="component" value="Unassembled WGS sequence"/>
</dbReference>
<dbReference type="EMBL" id="UAVP01000003">
    <property type="protein sequence ID" value="SQA74664.1"/>
    <property type="molecule type" value="Genomic_DNA"/>
</dbReference>
<accession>A0AAX2ICG1</accession>
<proteinExistence type="predicted"/>
<keyword evidence="1" id="KW-0472">Membrane</keyword>
<dbReference type="AlphaFoldDB" id="A0AAX2ICG1"/>
<evidence type="ECO:0000313" key="3">
    <source>
        <dbReference type="Proteomes" id="UP000249902"/>
    </source>
</evidence>
<keyword evidence="1" id="KW-1133">Transmembrane helix</keyword>
<comment type="caution">
    <text evidence="2">The sequence shown here is derived from an EMBL/GenBank/DDBJ whole genome shotgun (WGS) entry which is preliminary data.</text>
</comment>
<evidence type="ECO:0008006" key="4">
    <source>
        <dbReference type="Google" id="ProtNLM"/>
    </source>
</evidence>
<protein>
    <recommendedName>
        <fullName evidence="4">DUF4294 domain-containing protein</fullName>
    </recommendedName>
</protein>
<organism evidence="2 3">
    <name type="scientific">Capnocytophaga sputigena</name>
    <dbReference type="NCBI Taxonomy" id="1019"/>
    <lineage>
        <taxon>Bacteria</taxon>
        <taxon>Pseudomonadati</taxon>
        <taxon>Bacteroidota</taxon>
        <taxon>Flavobacteriia</taxon>
        <taxon>Flavobacteriales</taxon>
        <taxon>Flavobacteriaceae</taxon>
        <taxon>Capnocytophaga</taxon>
    </lineage>
</organism>
<dbReference type="InterPro" id="IPR025636">
    <property type="entry name" value="DUF4294"/>
</dbReference>
<evidence type="ECO:0000256" key="1">
    <source>
        <dbReference type="SAM" id="Phobius"/>
    </source>
</evidence>
<name>A0AAX2ICG1_CAPSP</name>
<reference evidence="2 3" key="1">
    <citation type="submission" date="2018-06" db="EMBL/GenBank/DDBJ databases">
        <authorList>
            <consortium name="Pathogen Informatics"/>
            <person name="Doyle S."/>
        </authorList>
    </citation>
    <scope>NUCLEOTIDE SEQUENCE [LARGE SCALE GENOMIC DNA]</scope>
    <source>
        <strain evidence="2 3">NCTC11653</strain>
    </source>
</reference>
<evidence type="ECO:0000313" key="2">
    <source>
        <dbReference type="EMBL" id="SQA74664.1"/>
    </source>
</evidence>
<gene>
    <name evidence="2" type="ORF">NCTC11653_00557</name>
</gene>